<dbReference type="Proteomes" id="UP001055811">
    <property type="component" value="Linkage Group LG06"/>
</dbReference>
<organism evidence="1 2">
    <name type="scientific">Cichorium intybus</name>
    <name type="common">Chicory</name>
    <dbReference type="NCBI Taxonomy" id="13427"/>
    <lineage>
        <taxon>Eukaryota</taxon>
        <taxon>Viridiplantae</taxon>
        <taxon>Streptophyta</taxon>
        <taxon>Embryophyta</taxon>
        <taxon>Tracheophyta</taxon>
        <taxon>Spermatophyta</taxon>
        <taxon>Magnoliopsida</taxon>
        <taxon>eudicotyledons</taxon>
        <taxon>Gunneridae</taxon>
        <taxon>Pentapetalae</taxon>
        <taxon>asterids</taxon>
        <taxon>campanulids</taxon>
        <taxon>Asterales</taxon>
        <taxon>Asteraceae</taxon>
        <taxon>Cichorioideae</taxon>
        <taxon>Cichorieae</taxon>
        <taxon>Cichoriinae</taxon>
        <taxon>Cichorium</taxon>
    </lineage>
</organism>
<reference evidence="1 2" key="2">
    <citation type="journal article" date="2022" name="Mol. Ecol. Resour.">
        <title>The genomes of chicory, endive, great burdock and yacon provide insights into Asteraceae paleo-polyploidization history and plant inulin production.</title>
        <authorList>
            <person name="Fan W."/>
            <person name="Wang S."/>
            <person name="Wang H."/>
            <person name="Wang A."/>
            <person name="Jiang F."/>
            <person name="Liu H."/>
            <person name="Zhao H."/>
            <person name="Xu D."/>
            <person name="Zhang Y."/>
        </authorList>
    </citation>
    <scope>NUCLEOTIDE SEQUENCE [LARGE SCALE GENOMIC DNA]</scope>
    <source>
        <strain evidence="2">cv. Punajuju</strain>
        <tissue evidence="1">Leaves</tissue>
    </source>
</reference>
<dbReference type="EMBL" id="CM042014">
    <property type="protein sequence ID" value="KAI3723228.1"/>
    <property type="molecule type" value="Genomic_DNA"/>
</dbReference>
<proteinExistence type="predicted"/>
<evidence type="ECO:0000313" key="2">
    <source>
        <dbReference type="Proteomes" id="UP001055811"/>
    </source>
</evidence>
<gene>
    <name evidence="1" type="ORF">L2E82_34675</name>
</gene>
<evidence type="ECO:0000313" key="1">
    <source>
        <dbReference type="EMBL" id="KAI3723228.1"/>
    </source>
</evidence>
<reference evidence="2" key="1">
    <citation type="journal article" date="2022" name="Mol. Ecol. Resour.">
        <title>The genomes of chicory, endive, great burdock and yacon provide insights into Asteraceae palaeo-polyploidization history and plant inulin production.</title>
        <authorList>
            <person name="Fan W."/>
            <person name="Wang S."/>
            <person name="Wang H."/>
            <person name="Wang A."/>
            <person name="Jiang F."/>
            <person name="Liu H."/>
            <person name="Zhao H."/>
            <person name="Xu D."/>
            <person name="Zhang Y."/>
        </authorList>
    </citation>
    <scope>NUCLEOTIDE SEQUENCE [LARGE SCALE GENOMIC DNA]</scope>
    <source>
        <strain evidence="2">cv. Punajuju</strain>
    </source>
</reference>
<comment type="caution">
    <text evidence="1">The sequence shown here is derived from an EMBL/GenBank/DDBJ whole genome shotgun (WGS) entry which is preliminary data.</text>
</comment>
<sequence length="96" mass="10413">MEIILVGLLLVGIVLLVVAQGVLVTLSVALPLIAPIFLSINVLLLLLTIALIFLLCLFLKKDIERGFPYLISRGKGKTQRWGVAWMGVGLSMIELG</sequence>
<protein>
    <submittedName>
        <fullName evidence="1">Uncharacterized protein</fullName>
    </submittedName>
</protein>
<name>A0ACB9BMI8_CICIN</name>
<accession>A0ACB9BMI8</accession>
<keyword evidence="2" id="KW-1185">Reference proteome</keyword>